<proteinExistence type="predicted"/>
<evidence type="ECO:0000313" key="1">
    <source>
        <dbReference type="EMBL" id="CCC46899.1"/>
    </source>
</evidence>
<accession>G0TSH2</accession>
<sequence length="119" mass="13584">MIKLPLRLEEESVSEQVWSDYRGSAFSFRSPSPLTSPLLLGVYVLRWVAPLQPQALQYEFPLSSATRVPVWASIFAVLGHAKEGRFVPSRATTRLACFTHIRNGTSLLFFNFYFCRINQ</sequence>
<reference evidence="1" key="1">
    <citation type="journal article" date="2012" name="Proc. Natl. Acad. Sci. U.S.A.">
        <title>Antigenic diversity is generated by distinct evolutionary mechanisms in African trypanosome species.</title>
        <authorList>
            <person name="Jackson A.P."/>
            <person name="Berry A."/>
            <person name="Aslett M."/>
            <person name="Allison H.C."/>
            <person name="Burton P."/>
            <person name="Vavrova-Anderson J."/>
            <person name="Brown R."/>
            <person name="Browne H."/>
            <person name="Corton N."/>
            <person name="Hauser H."/>
            <person name="Gamble J."/>
            <person name="Gilderthorp R."/>
            <person name="Marcello L."/>
            <person name="McQuillan J."/>
            <person name="Otto T.D."/>
            <person name="Quail M.A."/>
            <person name="Sanders M.J."/>
            <person name="van Tonder A."/>
            <person name="Ginger M.L."/>
            <person name="Field M.C."/>
            <person name="Barry J.D."/>
            <person name="Hertz-Fowler C."/>
            <person name="Berriman M."/>
        </authorList>
    </citation>
    <scope>NUCLEOTIDE SEQUENCE</scope>
    <source>
        <strain evidence="1">Y486</strain>
    </source>
</reference>
<dbReference type="AlphaFoldDB" id="G0TSH2"/>
<gene>
    <name evidence="1" type="ORF">TVY486_0300910</name>
</gene>
<dbReference type="VEuPathDB" id="TriTrypDB:TvY486_0300910"/>
<protein>
    <submittedName>
        <fullName evidence="1">Uncharacterized protein</fullName>
    </submittedName>
</protein>
<organism evidence="1">
    <name type="scientific">Trypanosoma vivax (strain Y486)</name>
    <dbReference type="NCBI Taxonomy" id="1055687"/>
    <lineage>
        <taxon>Eukaryota</taxon>
        <taxon>Discoba</taxon>
        <taxon>Euglenozoa</taxon>
        <taxon>Kinetoplastea</taxon>
        <taxon>Metakinetoplastina</taxon>
        <taxon>Trypanosomatida</taxon>
        <taxon>Trypanosomatidae</taxon>
        <taxon>Trypanosoma</taxon>
        <taxon>Duttonella</taxon>
    </lineage>
</organism>
<name>G0TSH2_TRYVY</name>
<dbReference type="EMBL" id="HE573019">
    <property type="protein sequence ID" value="CCC46899.1"/>
    <property type="molecule type" value="Genomic_DNA"/>
</dbReference>